<reference evidence="4 5" key="1">
    <citation type="journal article" date="2010" name="Stand. Genomic Sci.">
        <title>Complete genome sequence of Cellulophaga algicola type strain (IC166).</title>
        <authorList>
            <person name="Abt B."/>
            <person name="Lu M."/>
            <person name="Misra M."/>
            <person name="Han C."/>
            <person name="Nolan M."/>
            <person name="Lucas S."/>
            <person name="Hammon N."/>
            <person name="Deshpande S."/>
            <person name="Cheng J.F."/>
            <person name="Tapia R."/>
            <person name="Goodwin L."/>
            <person name="Pitluck S."/>
            <person name="Liolios K."/>
            <person name="Pagani I."/>
            <person name="Ivanova N."/>
            <person name="Mavromatis K."/>
            <person name="Ovchinikova G."/>
            <person name="Pati A."/>
            <person name="Chen A."/>
            <person name="Palaniappan K."/>
            <person name="Land M."/>
            <person name="Hauser L."/>
            <person name="Chang Y.J."/>
            <person name="Jeffries C.D."/>
            <person name="Detter J.C."/>
            <person name="Brambilla E."/>
            <person name="Rohde M."/>
            <person name="Tindall B.J."/>
            <person name="Goker M."/>
            <person name="Woyke T."/>
            <person name="Bristow J."/>
            <person name="Eisen J.A."/>
            <person name="Markowitz V."/>
            <person name="Hugenholtz P."/>
            <person name="Kyrpides N.C."/>
            <person name="Klenk H.P."/>
            <person name="Lapidus A."/>
        </authorList>
    </citation>
    <scope>NUCLEOTIDE SEQUENCE [LARGE SCALE GENOMIC DNA]</scope>
    <source>
        <strain evidence="5">DSM 14237 / IC166 / ACAM 630</strain>
    </source>
</reference>
<evidence type="ECO:0000313" key="4">
    <source>
        <dbReference type="EMBL" id="ADV50852.1"/>
    </source>
</evidence>
<sequence>MAKKRKTLPKIFEDLIKAKDIENLKKIFDTCEIEARGGYAKATALSTYYIPNELVRWLVEKGADIDAVDIYGCTALHRHASFHSGDITVFLELGATINAPNNNGETPLHYAAGGGFNSINVKKLLEHGATPNVLNKAGQTPFDYALKRANNINLIKLAEISKIFLEINATITQTMKDSIHQLGINFEFHRANFSKEFLPETDKALNTLYELFDVTPIHKRILHDGISIITVQHTTWQKQYEELWDFLIPSSGSAKTIQGEVVRISGKVRDEIYRNGGGNWDIDFKKMLAIFFDYLSIGISLPNDELKKTAILIKDIRKNGDAEIDDLNYLCELATKWVLLNPNPIVLEKPKYKR</sequence>
<accession>E6X942</accession>
<keyword evidence="1" id="KW-0677">Repeat</keyword>
<dbReference type="SUPFAM" id="SSF48403">
    <property type="entry name" value="Ankyrin repeat"/>
    <property type="match status" value="1"/>
</dbReference>
<dbReference type="OrthoDB" id="9812708at2"/>
<dbReference type="InterPro" id="IPR002110">
    <property type="entry name" value="Ankyrin_rpt"/>
</dbReference>
<evidence type="ECO:0000256" key="2">
    <source>
        <dbReference type="ARBA" id="ARBA00023043"/>
    </source>
</evidence>
<dbReference type="PRINTS" id="PR01415">
    <property type="entry name" value="ANKYRIN"/>
</dbReference>
<dbReference type="PANTHER" id="PTHR24197:SF44">
    <property type="entry name" value="ANKYRIN REPEAT DOMAIN-CONTAINING PROTEIN 54"/>
    <property type="match status" value="1"/>
</dbReference>
<keyword evidence="5" id="KW-1185">Reference proteome</keyword>
<dbReference type="Proteomes" id="UP000008634">
    <property type="component" value="Chromosome"/>
</dbReference>
<evidence type="ECO:0000256" key="1">
    <source>
        <dbReference type="ARBA" id="ARBA00022737"/>
    </source>
</evidence>
<proteinExistence type="predicted"/>
<dbReference type="AlphaFoldDB" id="E6X942"/>
<dbReference type="PROSITE" id="PS50297">
    <property type="entry name" value="ANK_REP_REGION"/>
    <property type="match status" value="1"/>
</dbReference>
<name>E6X942_CELAD</name>
<dbReference type="KEGG" id="cao:Celal_3592"/>
<dbReference type="STRING" id="688270.Celal_3592"/>
<keyword evidence="2 3" id="KW-0040">ANK repeat</keyword>
<evidence type="ECO:0000256" key="3">
    <source>
        <dbReference type="PROSITE-ProRule" id="PRU00023"/>
    </source>
</evidence>
<dbReference type="HOGENOM" id="CLU_784448_0_0_10"/>
<dbReference type="Pfam" id="PF12796">
    <property type="entry name" value="Ank_2"/>
    <property type="match status" value="1"/>
</dbReference>
<dbReference type="PROSITE" id="PS50088">
    <property type="entry name" value="ANK_REPEAT"/>
    <property type="match status" value="1"/>
</dbReference>
<protein>
    <submittedName>
        <fullName evidence="4">Ankyrin</fullName>
    </submittedName>
</protein>
<gene>
    <name evidence="4" type="ordered locus">Celal_3592</name>
</gene>
<feature type="repeat" description="ANK" evidence="3">
    <location>
        <begin position="103"/>
        <end position="136"/>
    </location>
</feature>
<dbReference type="InterPro" id="IPR036770">
    <property type="entry name" value="Ankyrin_rpt-contain_sf"/>
</dbReference>
<dbReference type="SMART" id="SM00248">
    <property type="entry name" value="ANK"/>
    <property type="match status" value="4"/>
</dbReference>
<dbReference type="RefSeq" id="WP_013552303.1">
    <property type="nucleotide sequence ID" value="NC_014934.1"/>
</dbReference>
<dbReference type="Gene3D" id="1.25.40.20">
    <property type="entry name" value="Ankyrin repeat-containing domain"/>
    <property type="match status" value="1"/>
</dbReference>
<organism evidence="4 5">
    <name type="scientific">Cellulophaga algicola (strain DSM 14237 / IC166 / ACAM 630)</name>
    <dbReference type="NCBI Taxonomy" id="688270"/>
    <lineage>
        <taxon>Bacteria</taxon>
        <taxon>Pseudomonadati</taxon>
        <taxon>Bacteroidota</taxon>
        <taxon>Flavobacteriia</taxon>
        <taxon>Flavobacteriales</taxon>
        <taxon>Flavobacteriaceae</taxon>
        <taxon>Cellulophaga</taxon>
    </lineage>
</organism>
<evidence type="ECO:0000313" key="5">
    <source>
        <dbReference type="Proteomes" id="UP000008634"/>
    </source>
</evidence>
<dbReference type="EMBL" id="CP002453">
    <property type="protein sequence ID" value="ADV50852.1"/>
    <property type="molecule type" value="Genomic_DNA"/>
</dbReference>
<dbReference type="PANTHER" id="PTHR24197">
    <property type="entry name" value="ANKYRIN REPEAT DOMAIN-CONTAINING PROTEIN 61"/>
    <property type="match status" value="1"/>
</dbReference>
<dbReference type="eggNOG" id="COG0666">
    <property type="taxonomic scope" value="Bacteria"/>
</dbReference>